<feature type="region of interest" description="Disordered" evidence="3">
    <location>
        <begin position="235"/>
        <end position="254"/>
    </location>
</feature>
<reference evidence="6" key="1">
    <citation type="journal article" date="2019" name="Int. J. Syst. Evol. Microbiol.">
        <title>The Global Catalogue of Microorganisms (GCM) 10K type strain sequencing project: providing services to taxonomists for standard genome sequencing and annotation.</title>
        <authorList>
            <consortium name="The Broad Institute Genomics Platform"/>
            <consortium name="The Broad Institute Genome Sequencing Center for Infectious Disease"/>
            <person name="Wu L."/>
            <person name="Ma J."/>
        </authorList>
    </citation>
    <scope>NUCLEOTIDE SEQUENCE [LARGE SCALE GENOMIC DNA]</scope>
    <source>
        <strain evidence="6">KCTC 52606</strain>
    </source>
</reference>
<dbReference type="Proteomes" id="UP001595378">
    <property type="component" value="Unassembled WGS sequence"/>
</dbReference>
<dbReference type="InterPro" id="IPR000863">
    <property type="entry name" value="Sulfotransferase_dom"/>
</dbReference>
<dbReference type="InterPro" id="IPR027417">
    <property type="entry name" value="P-loop_NTPase"/>
</dbReference>
<evidence type="ECO:0000313" key="6">
    <source>
        <dbReference type="Proteomes" id="UP001595378"/>
    </source>
</evidence>
<proteinExistence type="inferred from homology"/>
<dbReference type="Gene3D" id="3.40.50.300">
    <property type="entry name" value="P-loop containing nucleotide triphosphate hydrolases"/>
    <property type="match status" value="1"/>
</dbReference>
<comment type="similarity">
    <text evidence="1">Belongs to the sulfotransferase 1 family.</text>
</comment>
<protein>
    <submittedName>
        <fullName evidence="5">Sulfotransferase domain-containing protein</fullName>
        <ecNumber evidence="5">2.8.2.-</ecNumber>
    </submittedName>
</protein>
<dbReference type="GO" id="GO:0016740">
    <property type="term" value="F:transferase activity"/>
    <property type="evidence" value="ECO:0007669"/>
    <property type="project" value="UniProtKB-KW"/>
</dbReference>
<sequence>MIGNKVKVALRNARKVKRDLIHRVAGVPWMDVQPQDRFLFSWPRSGNTWLRHIVYHATTQGDVSGFAALENASPTIDALEFRKRLSRMKPAPGGLRFFKSHLPHAPYFLNGKVVYIVRDGRDSTISYYDYFRHIHRYQGSFDDFLKKTLAGRVRYGSWADNAGSWVAHRDHPNMLLIRFEDMRADPVGTATQVFRFCNLDLSAAQVEAAVSKSSLDKVHQTFRTFRSARKTQFTGGVNTGEQADETAEKPAPRGWRNVFTPEQNRLFVAKAGPLLEQLGYELD</sequence>
<feature type="domain" description="Sulfotransferase" evidence="4">
    <location>
        <begin position="35"/>
        <end position="267"/>
    </location>
</feature>
<comment type="caution">
    <text evidence="5">The sequence shown here is derived from an EMBL/GenBank/DDBJ whole genome shotgun (WGS) entry which is preliminary data.</text>
</comment>
<gene>
    <name evidence="5" type="ORF">ACFODK_04805</name>
</gene>
<evidence type="ECO:0000259" key="4">
    <source>
        <dbReference type="Pfam" id="PF00685"/>
    </source>
</evidence>
<dbReference type="RefSeq" id="WP_336918001.1">
    <property type="nucleotide sequence ID" value="NZ_JBANRN010000003.1"/>
</dbReference>
<organism evidence="5 6">
    <name type="scientific">Alteraurantiacibacter lauratis</name>
    <dbReference type="NCBI Taxonomy" id="2054627"/>
    <lineage>
        <taxon>Bacteria</taxon>
        <taxon>Pseudomonadati</taxon>
        <taxon>Pseudomonadota</taxon>
        <taxon>Alphaproteobacteria</taxon>
        <taxon>Sphingomonadales</taxon>
        <taxon>Erythrobacteraceae</taxon>
        <taxon>Alteraurantiacibacter</taxon>
    </lineage>
</organism>
<dbReference type="Pfam" id="PF00685">
    <property type="entry name" value="Sulfotransfer_1"/>
    <property type="match status" value="1"/>
</dbReference>
<evidence type="ECO:0000256" key="2">
    <source>
        <dbReference type="ARBA" id="ARBA00022679"/>
    </source>
</evidence>
<keyword evidence="6" id="KW-1185">Reference proteome</keyword>
<accession>A0ABV7EC43</accession>
<evidence type="ECO:0000256" key="1">
    <source>
        <dbReference type="ARBA" id="ARBA00005771"/>
    </source>
</evidence>
<keyword evidence="2 5" id="KW-0808">Transferase</keyword>
<dbReference type="EC" id="2.8.2.-" evidence="5"/>
<evidence type="ECO:0000256" key="3">
    <source>
        <dbReference type="SAM" id="MobiDB-lite"/>
    </source>
</evidence>
<name>A0ABV7EC43_9SPHN</name>
<evidence type="ECO:0000313" key="5">
    <source>
        <dbReference type="EMBL" id="MFC3100207.1"/>
    </source>
</evidence>
<dbReference type="SUPFAM" id="SSF52540">
    <property type="entry name" value="P-loop containing nucleoside triphosphate hydrolases"/>
    <property type="match status" value="1"/>
</dbReference>
<dbReference type="EMBL" id="JBHRSU010000004">
    <property type="protein sequence ID" value="MFC3100207.1"/>
    <property type="molecule type" value="Genomic_DNA"/>
</dbReference>
<dbReference type="PANTHER" id="PTHR11783">
    <property type="entry name" value="SULFOTRANSFERASE SULT"/>
    <property type="match status" value="1"/>
</dbReference>